<organism evidence="1 2">
    <name type="scientific">Nocardia pulmonis</name>
    <dbReference type="NCBI Taxonomy" id="2951408"/>
    <lineage>
        <taxon>Bacteria</taxon>
        <taxon>Bacillati</taxon>
        <taxon>Actinomycetota</taxon>
        <taxon>Actinomycetes</taxon>
        <taxon>Mycobacteriales</taxon>
        <taxon>Nocardiaceae</taxon>
        <taxon>Nocardia</taxon>
    </lineage>
</organism>
<comment type="caution">
    <text evidence="1">The sequence shown here is derived from an EMBL/GenBank/DDBJ whole genome shotgun (WGS) entry which is preliminary data.</text>
</comment>
<dbReference type="EMBL" id="JAMRXG010000012">
    <property type="protein sequence ID" value="MCM6776905.1"/>
    <property type="molecule type" value="Genomic_DNA"/>
</dbReference>
<keyword evidence="2" id="KW-1185">Reference proteome</keyword>
<protein>
    <submittedName>
        <fullName evidence="1">Peptidase</fullName>
    </submittedName>
</protein>
<sequence length="175" mass="18285">MRSNEPVGVTPFQSRGSLRGFVISGRWPDTTKEWAQLLALAVRVASLPGLLATTTVFGAREELPDDPQPGTVGLVVAEGPVLGEEALTPGRFADHVPPALMMLHPPSETRPTLPECVGAASGCVLLPGVPHLGLEHRAAWVEAELDGTVTSMVSRVGVDPNSDPDTAVLAMLLAA</sequence>
<gene>
    <name evidence="1" type="ORF">NDR86_25785</name>
</gene>
<accession>A0A9X2J0D5</accession>
<evidence type="ECO:0000313" key="1">
    <source>
        <dbReference type="EMBL" id="MCM6776905.1"/>
    </source>
</evidence>
<dbReference type="RefSeq" id="WP_251915399.1">
    <property type="nucleotide sequence ID" value="NZ_JAMRXG010000012.1"/>
</dbReference>
<reference evidence="1" key="1">
    <citation type="submission" date="2022-06" db="EMBL/GenBank/DDBJ databases">
        <title>Novel species in genus nocardia.</title>
        <authorList>
            <person name="Li F."/>
        </authorList>
    </citation>
    <scope>NUCLEOTIDE SEQUENCE</scope>
    <source>
        <strain evidence="1">CDC141</strain>
    </source>
</reference>
<evidence type="ECO:0000313" key="2">
    <source>
        <dbReference type="Proteomes" id="UP001139157"/>
    </source>
</evidence>
<proteinExistence type="predicted"/>
<dbReference type="Proteomes" id="UP001139157">
    <property type="component" value="Unassembled WGS sequence"/>
</dbReference>
<dbReference type="AlphaFoldDB" id="A0A9X2J0D5"/>
<name>A0A9X2J0D5_9NOCA</name>